<dbReference type="SUPFAM" id="SSF49265">
    <property type="entry name" value="Fibronectin type III"/>
    <property type="match status" value="2"/>
</dbReference>
<dbReference type="PANTHER" id="PTHR20859">
    <property type="entry name" value="INTERFERON/INTERLEUKIN RECEPTOR"/>
    <property type="match status" value="1"/>
</dbReference>
<dbReference type="GO" id="GO:0005886">
    <property type="term" value="C:plasma membrane"/>
    <property type="evidence" value="ECO:0007669"/>
    <property type="project" value="TreeGrafter"/>
</dbReference>
<name>A0A9Q1DL55_CONCO</name>
<proteinExistence type="predicted"/>
<dbReference type="InterPro" id="IPR050650">
    <property type="entry name" value="Type-II_Cytokine-TF_Rcpt"/>
</dbReference>
<dbReference type="PANTHER" id="PTHR20859:SF48">
    <property type="entry name" value="INTERLEUKIN-20 RECEPTOR SUBUNIT BETA"/>
    <property type="match status" value="1"/>
</dbReference>
<dbReference type="Pfam" id="PF01108">
    <property type="entry name" value="Tissue_fac"/>
    <property type="match status" value="1"/>
</dbReference>
<feature type="domain" description="Fibronectin type-III" evidence="2">
    <location>
        <begin position="36"/>
        <end position="145"/>
    </location>
</feature>
<keyword evidence="5" id="KW-1185">Reference proteome</keyword>
<comment type="caution">
    <text evidence="4">The sequence shown here is derived from an EMBL/GenBank/DDBJ whole genome shotgun (WGS) entry which is preliminary data.</text>
</comment>
<feature type="region of interest" description="Disordered" evidence="1">
    <location>
        <begin position="1"/>
        <end position="26"/>
    </location>
</feature>
<dbReference type="InterPro" id="IPR013783">
    <property type="entry name" value="Ig-like_fold"/>
</dbReference>
<evidence type="ECO:0000259" key="2">
    <source>
        <dbReference type="Pfam" id="PF01108"/>
    </source>
</evidence>
<evidence type="ECO:0000259" key="3">
    <source>
        <dbReference type="Pfam" id="PF09294"/>
    </source>
</evidence>
<evidence type="ECO:0000313" key="4">
    <source>
        <dbReference type="EMBL" id="KAJ8274361.1"/>
    </source>
</evidence>
<evidence type="ECO:0000256" key="1">
    <source>
        <dbReference type="SAM" id="MobiDB-lite"/>
    </source>
</evidence>
<sequence>MKERGTERQSQGLVGREGSVEGRRGMPMNGGPSALMLLLPLLLRLISPIRTDTGKLSSPQGVLIESTNMKHWLKWRPLQAPCHPISYSVQYQGYFELYIKNGSWEDAPYCQNMDGVVCDLTASLGSDSDYNVRLRAECRGLVSDWTSPAAPFNRRETNLTVPKMNAAVSGDSIQVAFTDLTETVDVILKHWRKGLEQEASTQHITMERSPFHLGGLQEGATYCLSAQTALHNNKRSVTTETQCFNIAVSIDPAHSWLKPTIVCVALVIVTGLGLAAFWCVTKCCPTLLNTCWPKEPLPDALLHREADTRLRFAPGEELHELCQPVLVLIPDPV</sequence>
<dbReference type="EMBL" id="JAFJMO010000006">
    <property type="protein sequence ID" value="KAJ8274361.1"/>
    <property type="molecule type" value="Genomic_DNA"/>
</dbReference>
<gene>
    <name evidence="4" type="ORF">COCON_G00089860</name>
</gene>
<dbReference type="GO" id="GO:0004896">
    <property type="term" value="F:cytokine receptor activity"/>
    <property type="evidence" value="ECO:0007669"/>
    <property type="project" value="TreeGrafter"/>
</dbReference>
<dbReference type="InterPro" id="IPR036116">
    <property type="entry name" value="FN3_sf"/>
</dbReference>
<protein>
    <submittedName>
        <fullName evidence="4">Uncharacterized protein</fullName>
    </submittedName>
</protein>
<dbReference type="Pfam" id="PF09294">
    <property type="entry name" value="Interfer-bind"/>
    <property type="match status" value="1"/>
</dbReference>
<feature type="domain" description="Interferon/interleukin receptor" evidence="3">
    <location>
        <begin position="163"/>
        <end position="245"/>
    </location>
</feature>
<dbReference type="Proteomes" id="UP001152803">
    <property type="component" value="Unassembled WGS sequence"/>
</dbReference>
<reference evidence="4" key="1">
    <citation type="journal article" date="2023" name="Science">
        <title>Genome structures resolve the early diversification of teleost fishes.</title>
        <authorList>
            <person name="Parey E."/>
            <person name="Louis A."/>
            <person name="Montfort J."/>
            <person name="Bouchez O."/>
            <person name="Roques C."/>
            <person name="Iampietro C."/>
            <person name="Lluch J."/>
            <person name="Castinel A."/>
            <person name="Donnadieu C."/>
            <person name="Desvignes T."/>
            <person name="Floi Bucao C."/>
            <person name="Jouanno E."/>
            <person name="Wen M."/>
            <person name="Mejri S."/>
            <person name="Dirks R."/>
            <person name="Jansen H."/>
            <person name="Henkel C."/>
            <person name="Chen W.J."/>
            <person name="Zahm M."/>
            <person name="Cabau C."/>
            <person name="Klopp C."/>
            <person name="Thompson A.W."/>
            <person name="Robinson-Rechavi M."/>
            <person name="Braasch I."/>
            <person name="Lecointre G."/>
            <person name="Bobe J."/>
            <person name="Postlethwait J.H."/>
            <person name="Berthelot C."/>
            <person name="Roest Crollius H."/>
            <person name="Guiguen Y."/>
        </authorList>
    </citation>
    <scope>NUCLEOTIDE SEQUENCE</scope>
    <source>
        <strain evidence="4">Concon-B</strain>
    </source>
</reference>
<dbReference type="OrthoDB" id="8704831at2759"/>
<dbReference type="AlphaFoldDB" id="A0A9Q1DL55"/>
<dbReference type="Gene3D" id="2.60.40.10">
    <property type="entry name" value="Immunoglobulins"/>
    <property type="match status" value="2"/>
</dbReference>
<dbReference type="GO" id="GO:0042015">
    <property type="term" value="F:interleukin-20 binding"/>
    <property type="evidence" value="ECO:0007669"/>
    <property type="project" value="TreeGrafter"/>
</dbReference>
<dbReference type="InterPro" id="IPR003961">
    <property type="entry name" value="FN3_dom"/>
</dbReference>
<organism evidence="4 5">
    <name type="scientific">Conger conger</name>
    <name type="common">Conger eel</name>
    <name type="synonym">Muraena conger</name>
    <dbReference type="NCBI Taxonomy" id="82655"/>
    <lineage>
        <taxon>Eukaryota</taxon>
        <taxon>Metazoa</taxon>
        <taxon>Chordata</taxon>
        <taxon>Craniata</taxon>
        <taxon>Vertebrata</taxon>
        <taxon>Euteleostomi</taxon>
        <taxon>Actinopterygii</taxon>
        <taxon>Neopterygii</taxon>
        <taxon>Teleostei</taxon>
        <taxon>Anguilliformes</taxon>
        <taxon>Congridae</taxon>
        <taxon>Conger</taxon>
    </lineage>
</organism>
<accession>A0A9Q1DL55</accession>
<dbReference type="InterPro" id="IPR015373">
    <property type="entry name" value="Interferon/interleukin_rcp_dom"/>
</dbReference>
<evidence type="ECO:0000313" key="5">
    <source>
        <dbReference type="Proteomes" id="UP001152803"/>
    </source>
</evidence>